<dbReference type="GO" id="GO:0003700">
    <property type="term" value="F:DNA-binding transcription factor activity"/>
    <property type="evidence" value="ECO:0007669"/>
    <property type="project" value="InterPro"/>
</dbReference>
<name>A0A8E6BB10_9BACT</name>
<dbReference type="KEGG" id="tsph:KIH39_25145"/>
<sequence>MASCCLGFRMRVLNRVVSGIYDAALRPHGVRVSQVNILVAIAYSGPVRGVDLCHTMMMDQSTMSRDLERLIARKWINTTPGVGRANLLEITDLGRALIEKIGPDWEKAQAQVHEICGPALAANILEAVVRLDKLESQKM</sequence>
<keyword evidence="3" id="KW-1185">Reference proteome</keyword>
<dbReference type="Proteomes" id="UP000676194">
    <property type="component" value="Chromosome"/>
</dbReference>
<dbReference type="SUPFAM" id="SSF46785">
    <property type="entry name" value="Winged helix' DNA-binding domain"/>
    <property type="match status" value="1"/>
</dbReference>
<accession>A0A8E6BB10</accession>
<dbReference type="InterPro" id="IPR000835">
    <property type="entry name" value="HTH_MarR-typ"/>
</dbReference>
<proteinExistence type="predicted"/>
<dbReference type="Pfam" id="PF12802">
    <property type="entry name" value="MarR_2"/>
    <property type="match status" value="1"/>
</dbReference>
<protein>
    <submittedName>
        <fullName evidence="2">Winged helix-turn-helix transcriptional regulator</fullName>
    </submittedName>
</protein>
<dbReference type="AlphaFoldDB" id="A0A8E6BB10"/>
<feature type="domain" description="HTH marR-type" evidence="1">
    <location>
        <begin position="28"/>
        <end position="84"/>
    </location>
</feature>
<dbReference type="EMBL" id="CP074694">
    <property type="protein sequence ID" value="QVL35008.1"/>
    <property type="molecule type" value="Genomic_DNA"/>
</dbReference>
<dbReference type="InterPro" id="IPR036388">
    <property type="entry name" value="WH-like_DNA-bd_sf"/>
</dbReference>
<organism evidence="2 3">
    <name type="scientific">Telmatocola sphagniphila</name>
    <dbReference type="NCBI Taxonomy" id="1123043"/>
    <lineage>
        <taxon>Bacteria</taxon>
        <taxon>Pseudomonadati</taxon>
        <taxon>Planctomycetota</taxon>
        <taxon>Planctomycetia</taxon>
        <taxon>Gemmatales</taxon>
        <taxon>Gemmataceae</taxon>
    </lineage>
</organism>
<gene>
    <name evidence="2" type="ORF">KIH39_25145</name>
</gene>
<dbReference type="InterPro" id="IPR036390">
    <property type="entry name" value="WH_DNA-bd_sf"/>
</dbReference>
<dbReference type="Gene3D" id="1.10.10.10">
    <property type="entry name" value="Winged helix-like DNA-binding domain superfamily/Winged helix DNA-binding domain"/>
    <property type="match status" value="1"/>
</dbReference>
<evidence type="ECO:0000313" key="3">
    <source>
        <dbReference type="Proteomes" id="UP000676194"/>
    </source>
</evidence>
<reference evidence="2" key="1">
    <citation type="submission" date="2021-05" db="EMBL/GenBank/DDBJ databases">
        <title>Complete genome sequence of the cellulolytic planctomycete Telmatocola sphagniphila SP2T and characterization of the first cellulase from planctomycetes.</title>
        <authorList>
            <person name="Rakitin A.L."/>
            <person name="Beletsky A.V."/>
            <person name="Naumoff D.G."/>
            <person name="Kulichevskaya I.S."/>
            <person name="Mardanov A.V."/>
            <person name="Ravin N.V."/>
            <person name="Dedysh S.N."/>
        </authorList>
    </citation>
    <scope>NUCLEOTIDE SEQUENCE</scope>
    <source>
        <strain evidence="2">SP2T</strain>
    </source>
</reference>
<evidence type="ECO:0000313" key="2">
    <source>
        <dbReference type="EMBL" id="QVL35008.1"/>
    </source>
</evidence>
<evidence type="ECO:0000259" key="1">
    <source>
        <dbReference type="Pfam" id="PF12802"/>
    </source>
</evidence>